<dbReference type="EMBL" id="AMZH03007191">
    <property type="protein sequence ID" value="RRT61926.1"/>
    <property type="molecule type" value="Genomic_DNA"/>
</dbReference>
<feature type="non-terminal residue" evidence="1">
    <location>
        <position position="1"/>
    </location>
</feature>
<organism evidence="1 2">
    <name type="scientific">Ensete ventricosum</name>
    <name type="common">Abyssinian banana</name>
    <name type="synonym">Musa ensete</name>
    <dbReference type="NCBI Taxonomy" id="4639"/>
    <lineage>
        <taxon>Eukaryota</taxon>
        <taxon>Viridiplantae</taxon>
        <taxon>Streptophyta</taxon>
        <taxon>Embryophyta</taxon>
        <taxon>Tracheophyta</taxon>
        <taxon>Spermatophyta</taxon>
        <taxon>Magnoliopsida</taxon>
        <taxon>Liliopsida</taxon>
        <taxon>Zingiberales</taxon>
        <taxon>Musaceae</taxon>
        <taxon>Ensete</taxon>
    </lineage>
</organism>
<protein>
    <submittedName>
        <fullName evidence="1">Uncharacterized protein</fullName>
    </submittedName>
</protein>
<sequence length="83" mass="8605">NRHLRPGRRRCLHLQAPPLQVSAMPAGDRAYKGVLAVVGRPLTGGLGHNRLPLAAGLAVGGRPCMGASHGWPAPLFAILATNA</sequence>
<comment type="caution">
    <text evidence="1">The sequence shown here is derived from an EMBL/GenBank/DDBJ whole genome shotgun (WGS) entry which is preliminary data.</text>
</comment>
<accession>A0A426ZDC9</accession>
<evidence type="ECO:0000313" key="1">
    <source>
        <dbReference type="EMBL" id="RRT61926.1"/>
    </source>
</evidence>
<proteinExistence type="predicted"/>
<dbReference type="Proteomes" id="UP000287651">
    <property type="component" value="Unassembled WGS sequence"/>
</dbReference>
<name>A0A426ZDC9_ENSVE</name>
<reference evidence="1 2" key="1">
    <citation type="journal article" date="2014" name="Agronomy (Basel)">
        <title>A Draft Genome Sequence for Ensete ventricosum, the Drought-Tolerant Tree Against Hunger.</title>
        <authorList>
            <person name="Harrison J."/>
            <person name="Moore K.A."/>
            <person name="Paszkiewicz K."/>
            <person name="Jones T."/>
            <person name="Grant M."/>
            <person name="Ambacheew D."/>
            <person name="Muzemil S."/>
            <person name="Studholme D.J."/>
        </authorList>
    </citation>
    <scope>NUCLEOTIDE SEQUENCE [LARGE SCALE GENOMIC DNA]</scope>
</reference>
<evidence type="ECO:0000313" key="2">
    <source>
        <dbReference type="Proteomes" id="UP000287651"/>
    </source>
</evidence>
<gene>
    <name evidence="1" type="ORF">B296_00040955</name>
</gene>
<dbReference type="AlphaFoldDB" id="A0A426ZDC9"/>